<keyword evidence="4 6" id="KW-1133">Transmembrane helix</keyword>
<dbReference type="PANTHER" id="PTHR32322">
    <property type="entry name" value="INNER MEMBRANE TRANSPORTER"/>
    <property type="match status" value="1"/>
</dbReference>
<feature type="transmembrane region" description="Helical" evidence="6">
    <location>
        <begin position="207"/>
        <end position="227"/>
    </location>
</feature>
<dbReference type="SUPFAM" id="SSF103481">
    <property type="entry name" value="Multidrug resistance efflux transporter EmrE"/>
    <property type="match status" value="2"/>
</dbReference>
<feature type="transmembrane region" description="Helical" evidence="6">
    <location>
        <begin position="233"/>
        <end position="254"/>
    </location>
</feature>
<dbReference type="InterPro" id="IPR050638">
    <property type="entry name" value="AA-Vitamin_Transporters"/>
</dbReference>
<feature type="transmembrane region" description="Helical" evidence="6">
    <location>
        <begin position="144"/>
        <end position="163"/>
    </location>
</feature>
<sequence length="301" mass="31615">MELMLLRFVFAAAVMIPVLLRIGLGGLSWKTCCLLGLTAGPGYTAFTYTGLLYAPAAHGSALTAGMLPLFTIALGVWMGVAKVTPIRLVGLCLMLLAVFAFFLDGRDPSRSEAWIGDLLLLGGPMMWSIYTVRVQALKVDAIRATAIVAVFGCLQFLPVYFLFGDSQRLVEAGPFAVLYQGIFHGWIVVVGSLTLFTYAVRSLGSVVTTLATSTVPGITAVAAVFLLSEPLTGASMVGVALDAAGLVCVAVTMARAAKLAERKDQEIAACQDDSVNELVSPEASEQIEIPAASIACSAISD</sequence>
<dbReference type="InterPro" id="IPR000620">
    <property type="entry name" value="EamA_dom"/>
</dbReference>
<feature type="transmembrane region" description="Helical" evidence="6">
    <location>
        <begin position="183"/>
        <end position="200"/>
    </location>
</feature>
<dbReference type="EMBL" id="SJPI01000001">
    <property type="protein sequence ID" value="TWT55197.1"/>
    <property type="molecule type" value="Genomic_DNA"/>
</dbReference>
<keyword evidence="2" id="KW-1003">Cell membrane</keyword>
<feature type="transmembrane region" description="Helical" evidence="6">
    <location>
        <begin position="114"/>
        <end position="132"/>
    </location>
</feature>
<evidence type="ECO:0000259" key="7">
    <source>
        <dbReference type="Pfam" id="PF00892"/>
    </source>
</evidence>
<evidence type="ECO:0000256" key="3">
    <source>
        <dbReference type="ARBA" id="ARBA00022692"/>
    </source>
</evidence>
<feature type="domain" description="EamA" evidence="7">
    <location>
        <begin position="115"/>
        <end position="249"/>
    </location>
</feature>
<evidence type="ECO:0000313" key="8">
    <source>
        <dbReference type="EMBL" id="TWT55197.1"/>
    </source>
</evidence>
<evidence type="ECO:0000256" key="1">
    <source>
        <dbReference type="ARBA" id="ARBA00004651"/>
    </source>
</evidence>
<dbReference type="PANTHER" id="PTHR32322:SF18">
    <property type="entry name" value="S-ADENOSYLMETHIONINE_S-ADENOSYLHOMOCYSTEINE TRANSPORTER"/>
    <property type="match status" value="1"/>
</dbReference>
<evidence type="ECO:0000256" key="4">
    <source>
        <dbReference type="ARBA" id="ARBA00022989"/>
    </source>
</evidence>
<dbReference type="Proteomes" id="UP000316598">
    <property type="component" value="Unassembled WGS sequence"/>
</dbReference>
<dbReference type="GO" id="GO:0005886">
    <property type="term" value="C:plasma membrane"/>
    <property type="evidence" value="ECO:0007669"/>
    <property type="project" value="UniProtKB-SubCell"/>
</dbReference>
<organism evidence="8 9">
    <name type="scientific">Rubripirellula amarantea</name>
    <dbReference type="NCBI Taxonomy" id="2527999"/>
    <lineage>
        <taxon>Bacteria</taxon>
        <taxon>Pseudomonadati</taxon>
        <taxon>Planctomycetota</taxon>
        <taxon>Planctomycetia</taxon>
        <taxon>Pirellulales</taxon>
        <taxon>Pirellulaceae</taxon>
        <taxon>Rubripirellula</taxon>
    </lineage>
</organism>
<dbReference type="Pfam" id="PF00892">
    <property type="entry name" value="EamA"/>
    <property type="match status" value="1"/>
</dbReference>
<keyword evidence="5 6" id="KW-0472">Membrane</keyword>
<keyword evidence="9" id="KW-1185">Reference proteome</keyword>
<evidence type="ECO:0000313" key="9">
    <source>
        <dbReference type="Proteomes" id="UP000316598"/>
    </source>
</evidence>
<feature type="transmembrane region" description="Helical" evidence="6">
    <location>
        <begin position="6"/>
        <end position="24"/>
    </location>
</feature>
<gene>
    <name evidence="8" type="ORF">Pla22_28520</name>
</gene>
<comment type="subcellular location">
    <subcellularLocation>
        <location evidence="1">Cell membrane</location>
        <topology evidence="1">Multi-pass membrane protein</topology>
    </subcellularLocation>
</comment>
<keyword evidence="3 6" id="KW-0812">Transmembrane</keyword>
<dbReference type="AlphaFoldDB" id="A0A5C5WWV7"/>
<evidence type="ECO:0000256" key="6">
    <source>
        <dbReference type="SAM" id="Phobius"/>
    </source>
</evidence>
<proteinExistence type="predicted"/>
<comment type="caution">
    <text evidence="8">The sequence shown here is derived from an EMBL/GenBank/DDBJ whole genome shotgun (WGS) entry which is preliminary data.</text>
</comment>
<evidence type="ECO:0000256" key="2">
    <source>
        <dbReference type="ARBA" id="ARBA00022475"/>
    </source>
</evidence>
<feature type="transmembrane region" description="Helical" evidence="6">
    <location>
        <begin position="31"/>
        <end position="54"/>
    </location>
</feature>
<reference evidence="8 9" key="1">
    <citation type="submission" date="2019-02" db="EMBL/GenBank/DDBJ databases">
        <title>Deep-cultivation of Planctomycetes and their phenomic and genomic characterization uncovers novel biology.</title>
        <authorList>
            <person name="Wiegand S."/>
            <person name="Jogler M."/>
            <person name="Boedeker C."/>
            <person name="Pinto D."/>
            <person name="Vollmers J."/>
            <person name="Rivas-Marin E."/>
            <person name="Kohn T."/>
            <person name="Peeters S.H."/>
            <person name="Heuer A."/>
            <person name="Rast P."/>
            <person name="Oberbeckmann S."/>
            <person name="Bunk B."/>
            <person name="Jeske O."/>
            <person name="Meyerdierks A."/>
            <person name="Storesund J.E."/>
            <person name="Kallscheuer N."/>
            <person name="Luecker S."/>
            <person name="Lage O.M."/>
            <person name="Pohl T."/>
            <person name="Merkel B.J."/>
            <person name="Hornburger P."/>
            <person name="Mueller R.-W."/>
            <person name="Bruemmer F."/>
            <person name="Labrenz M."/>
            <person name="Spormann A.M."/>
            <person name="Op Den Camp H."/>
            <person name="Overmann J."/>
            <person name="Amann R."/>
            <person name="Jetten M.S.M."/>
            <person name="Mascher T."/>
            <person name="Medema M.H."/>
            <person name="Devos D.P."/>
            <person name="Kaster A.-K."/>
            <person name="Ovreas L."/>
            <person name="Rohde M."/>
            <person name="Galperin M.Y."/>
            <person name="Jogler C."/>
        </authorList>
    </citation>
    <scope>NUCLEOTIDE SEQUENCE [LARGE SCALE GENOMIC DNA]</scope>
    <source>
        <strain evidence="8 9">Pla22</strain>
    </source>
</reference>
<dbReference type="InterPro" id="IPR037185">
    <property type="entry name" value="EmrE-like"/>
</dbReference>
<evidence type="ECO:0000256" key="5">
    <source>
        <dbReference type="ARBA" id="ARBA00023136"/>
    </source>
</evidence>
<feature type="transmembrane region" description="Helical" evidence="6">
    <location>
        <begin position="60"/>
        <end position="78"/>
    </location>
</feature>
<feature type="transmembrane region" description="Helical" evidence="6">
    <location>
        <begin position="85"/>
        <end position="102"/>
    </location>
</feature>
<accession>A0A5C5WWV7</accession>
<protein>
    <submittedName>
        <fullName evidence="8">EamA-like transporter family protein</fullName>
    </submittedName>
</protein>
<name>A0A5C5WWV7_9BACT</name>